<accession>A0A9P8L6L9</accession>
<dbReference type="Proteomes" id="UP000698800">
    <property type="component" value="Unassembled WGS sequence"/>
</dbReference>
<gene>
    <name evidence="5" type="ORF">FGG08_000838</name>
</gene>
<evidence type="ECO:0000256" key="1">
    <source>
        <dbReference type="ARBA" id="ARBA00022729"/>
    </source>
</evidence>
<protein>
    <recommendedName>
        <fullName evidence="4">Yeast cell wall synthesis Kre9/Knh1-like N-terminal domain-containing protein</fullName>
    </recommendedName>
</protein>
<keyword evidence="6" id="KW-1185">Reference proteome</keyword>
<dbReference type="InterPro" id="IPR052982">
    <property type="entry name" value="SRP1/TIP1-like"/>
</dbReference>
<dbReference type="PANTHER" id="PTHR40633">
    <property type="entry name" value="MATRIX PROTEIN, PUTATIVE (AFU_ORTHOLOGUE AFUA_8G05410)-RELATED"/>
    <property type="match status" value="1"/>
</dbReference>
<sequence length="215" mass="21279">MRFSITAFFAAAVAAVATAQSAQPNGPNPFIIPTSGLSFTAGSSSTISWTPTTSGTVTIILRQGSSSQLSDGTPIAKNIQNSGSISWTPPDDIVRGSDYALEIVDDTNPNNINYTPQFVIESSNTVSSTSATSTKASSSAASTSQSSASSTTDSSSSSETSSSTAESTTLATRTASATAAATTAAGTSAPSAAAAAPVMKVSGGLVVLALGMMAL</sequence>
<dbReference type="Pfam" id="PF10342">
    <property type="entry name" value="Kre9_KNH"/>
    <property type="match status" value="1"/>
</dbReference>
<organism evidence="5 6">
    <name type="scientific">Glutinoglossum americanum</name>
    <dbReference type="NCBI Taxonomy" id="1670608"/>
    <lineage>
        <taxon>Eukaryota</taxon>
        <taxon>Fungi</taxon>
        <taxon>Dikarya</taxon>
        <taxon>Ascomycota</taxon>
        <taxon>Pezizomycotina</taxon>
        <taxon>Geoglossomycetes</taxon>
        <taxon>Geoglossales</taxon>
        <taxon>Geoglossaceae</taxon>
        <taxon>Glutinoglossum</taxon>
    </lineage>
</organism>
<evidence type="ECO:0000313" key="5">
    <source>
        <dbReference type="EMBL" id="KAH0545067.1"/>
    </source>
</evidence>
<dbReference type="PANTHER" id="PTHR40633:SF5">
    <property type="entry name" value="ANCHORED PROTEIN, PUTATIVE (AFU_ORTHOLOGUE AFUA_8G04370)-RELATED"/>
    <property type="match status" value="1"/>
</dbReference>
<evidence type="ECO:0000256" key="2">
    <source>
        <dbReference type="SAM" id="MobiDB-lite"/>
    </source>
</evidence>
<feature type="chain" id="PRO_5040332472" description="Yeast cell wall synthesis Kre9/Knh1-like N-terminal domain-containing protein" evidence="3">
    <location>
        <begin position="20"/>
        <end position="215"/>
    </location>
</feature>
<feature type="signal peptide" evidence="3">
    <location>
        <begin position="1"/>
        <end position="19"/>
    </location>
</feature>
<evidence type="ECO:0000259" key="4">
    <source>
        <dbReference type="Pfam" id="PF10342"/>
    </source>
</evidence>
<feature type="region of interest" description="Disordered" evidence="2">
    <location>
        <begin position="129"/>
        <end position="170"/>
    </location>
</feature>
<feature type="region of interest" description="Disordered" evidence="2">
    <location>
        <begin position="67"/>
        <end position="91"/>
    </location>
</feature>
<dbReference type="OrthoDB" id="2260257at2759"/>
<reference evidence="5" key="1">
    <citation type="submission" date="2021-03" db="EMBL/GenBank/DDBJ databases">
        <title>Comparative genomics and phylogenomic investigation of the class Geoglossomycetes provide insights into ecological specialization and systematics.</title>
        <authorList>
            <person name="Melie T."/>
            <person name="Pirro S."/>
            <person name="Miller A.N."/>
            <person name="Quandt A."/>
        </authorList>
    </citation>
    <scope>NUCLEOTIDE SEQUENCE</scope>
    <source>
        <strain evidence="5">GBOQ0MN5Z8</strain>
    </source>
</reference>
<proteinExistence type="predicted"/>
<dbReference type="InterPro" id="IPR018466">
    <property type="entry name" value="Kre9/Knh1-like_N"/>
</dbReference>
<dbReference type="EMBL" id="JAGHQL010000010">
    <property type="protein sequence ID" value="KAH0545067.1"/>
    <property type="molecule type" value="Genomic_DNA"/>
</dbReference>
<comment type="caution">
    <text evidence="5">The sequence shown here is derived from an EMBL/GenBank/DDBJ whole genome shotgun (WGS) entry which is preliminary data.</text>
</comment>
<evidence type="ECO:0000313" key="6">
    <source>
        <dbReference type="Proteomes" id="UP000698800"/>
    </source>
</evidence>
<feature type="domain" description="Yeast cell wall synthesis Kre9/Knh1-like N-terminal" evidence="4">
    <location>
        <begin position="33"/>
        <end position="120"/>
    </location>
</feature>
<dbReference type="AlphaFoldDB" id="A0A9P8L6L9"/>
<keyword evidence="1 3" id="KW-0732">Signal</keyword>
<name>A0A9P8L6L9_9PEZI</name>
<evidence type="ECO:0000256" key="3">
    <source>
        <dbReference type="SAM" id="SignalP"/>
    </source>
</evidence>
<feature type="compositionally biased region" description="Polar residues" evidence="2">
    <location>
        <begin position="78"/>
        <end position="87"/>
    </location>
</feature>